<dbReference type="AlphaFoldDB" id="A0A2V2FTK9"/>
<feature type="transmembrane region" description="Helical" evidence="1">
    <location>
        <begin position="65"/>
        <end position="83"/>
    </location>
</feature>
<evidence type="ECO:0000313" key="4">
    <source>
        <dbReference type="Proteomes" id="UP000247612"/>
    </source>
</evidence>
<reference evidence="3 4" key="1">
    <citation type="submission" date="2018-05" db="EMBL/GenBank/DDBJ databases">
        <title>Genomic Encyclopedia of Type Strains, Phase IV (KMG-IV): sequencing the most valuable type-strain genomes for metagenomic binning, comparative biology and taxonomic classification.</title>
        <authorList>
            <person name="Goeker M."/>
        </authorList>
    </citation>
    <scope>NUCLEOTIDE SEQUENCE [LARGE SCALE GENOMIC DNA]</scope>
    <source>
        <strain evidence="3 4">JC118</strain>
    </source>
</reference>
<evidence type="ECO:0000313" key="3">
    <source>
        <dbReference type="EMBL" id="PXX81488.1"/>
    </source>
</evidence>
<sequence length="87" mass="10257">MNPLKEQLNIAQQRTQKIIEKQNKYVLSSMPKIKRKKTLQINLITNLLMLILCLIGLIIFKAFWLISLLIIIILSLAVNFYLLNKYR</sequence>
<evidence type="ECO:0000256" key="1">
    <source>
        <dbReference type="SAM" id="Phobius"/>
    </source>
</evidence>
<dbReference type="EMBL" id="QJKH01000001">
    <property type="protein sequence ID" value="PXX81488.1"/>
    <property type="molecule type" value="Genomic_DNA"/>
</dbReference>
<gene>
    <name evidence="3" type="ORF">DES51_10193</name>
    <name evidence="2" type="ORF">MQE39_02970</name>
</gene>
<reference evidence="2" key="2">
    <citation type="submission" date="2022-03" db="EMBL/GenBank/DDBJ databases">
        <title>First case of bacteraemia caused by Dielma fastidiosa in a patient hospitalised with diverticulitis.</title>
        <authorList>
            <person name="Forman-Ankjaer B."/>
            <person name="Hvid-Jensen F."/>
            <person name="Kobel C.M."/>
            <person name="Greve T."/>
        </authorList>
    </citation>
    <scope>NUCLEOTIDE SEQUENCE</scope>
    <source>
        <strain evidence="2">AUH_DF_2021</strain>
    </source>
</reference>
<name>A0A2V2FTK9_9FIRM</name>
<organism evidence="3 4">
    <name type="scientific">Dielma fastidiosa</name>
    <dbReference type="NCBI Taxonomy" id="1034346"/>
    <lineage>
        <taxon>Bacteria</taxon>
        <taxon>Bacillati</taxon>
        <taxon>Bacillota</taxon>
        <taxon>Erysipelotrichia</taxon>
        <taxon>Erysipelotrichales</taxon>
        <taxon>Erysipelotrichaceae</taxon>
        <taxon>Dielma</taxon>
    </lineage>
</organism>
<feature type="transmembrane region" description="Helical" evidence="1">
    <location>
        <begin position="39"/>
        <end position="59"/>
    </location>
</feature>
<dbReference type="OrthoDB" id="9959183at2"/>
<protein>
    <submittedName>
        <fullName evidence="3">Uncharacterized protein</fullName>
    </submittedName>
</protein>
<keyword evidence="1" id="KW-1133">Transmembrane helix</keyword>
<evidence type="ECO:0000313" key="2">
    <source>
        <dbReference type="EMBL" id="MDY5167085.1"/>
    </source>
</evidence>
<dbReference type="Proteomes" id="UP001276902">
    <property type="component" value="Unassembled WGS sequence"/>
</dbReference>
<accession>A0A2V2FTK9</accession>
<dbReference type="Proteomes" id="UP000247612">
    <property type="component" value="Unassembled WGS sequence"/>
</dbReference>
<keyword evidence="4" id="KW-1185">Reference proteome</keyword>
<dbReference type="EMBL" id="JALDAW010000008">
    <property type="protein sequence ID" value="MDY5167085.1"/>
    <property type="molecule type" value="Genomic_DNA"/>
</dbReference>
<proteinExistence type="predicted"/>
<dbReference type="RefSeq" id="WP_022936404.1">
    <property type="nucleotide sequence ID" value="NZ_BAABZA010000001.1"/>
</dbReference>
<dbReference type="STRING" id="1034346.GCA_000313565_00092"/>
<comment type="caution">
    <text evidence="3">The sequence shown here is derived from an EMBL/GenBank/DDBJ whole genome shotgun (WGS) entry which is preliminary data.</text>
</comment>
<keyword evidence="1" id="KW-0472">Membrane</keyword>
<keyword evidence="1" id="KW-0812">Transmembrane</keyword>